<proteinExistence type="predicted"/>
<dbReference type="InterPro" id="IPR013373">
    <property type="entry name" value="Flagellin/pilin_N_arc"/>
</dbReference>
<dbReference type="eggNOG" id="arCOG06273">
    <property type="taxonomic scope" value="Archaea"/>
</dbReference>
<feature type="transmembrane region" description="Helical" evidence="1">
    <location>
        <begin position="12"/>
        <end position="36"/>
    </location>
</feature>
<sequence length="307" mass="33136">MDSDRINKSAVSPVLAVTLLIAVTIALSAVIGAFALDITESQNVTDINDKDIGVSISEKNGEVTIDIKTGTADAMRFIINGDEKKLFREASPGDSFSVYGIDADSDVTLIEIDGDSEYVIGTMNTVQDNEARSTILFDKNLYFESEALRIEVDDPSLSTDRDYIVNVGSDTENFVVTEEALPSGISTYTTNDTVLDRNNDAVLNKSDFDYTYSGFASNSIESVQVNPNNTVTVSFTGETDIIDDLKYDKGEVITLSHAGGSIFTGTIDVSQTDTKGVLNASDGDTITVRYKDPNTGEIREDTATFTP</sequence>
<name>U1PJ35_9EURY</name>
<dbReference type="Proteomes" id="UP000030710">
    <property type="component" value="Unassembled WGS sequence"/>
</dbReference>
<keyword evidence="1" id="KW-1133">Transmembrane helix</keyword>
<dbReference type="Pfam" id="PF07790">
    <property type="entry name" value="Pilin_N"/>
    <property type="match status" value="1"/>
</dbReference>
<dbReference type="AlphaFoldDB" id="U1PJ35"/>
<dbReference type="EMBL" id="KE356561">
    <property type="protein sequence ID" value="ERG93682.1"/>
    <property type="molecule type" value="Genomic_DNA"/>
</dbReference>
<gene>
    <name evidence="3" type="ORF">J07HQW2_00115</name>
</gene>
<evidence type="ECO:0000259" key="2">
    <source>
        <dbReference type="Pfam" id="PF07790"/>
    </source>
</evidence>
<keyword evidence="1" id="KW-0812">Transmembrane</keyword>
<dbReference type="HOGENOM" id="CLU_904916_0_0_2"/>
<organism evidence="3 4">
    <name type="scientific">Haloquadratum walsbyi J07HQW2</name>
    <dbReference type="NCBI Taxonomy" id="1238425"/>
    <lineage>
        <taxon>Archaea</taxon>
        <taxon>Methanobacteriati</taxon>
        <taxon>Methanobacteriota</taxon>
        <taxon>Stenosarchaea group</taxon>
        <taxon>Halobacteria</taxon>
        <taxon>Halobacteriales</taxon>
        <taxon>Haloferacaceae</taxon>
        <taxon>Haloquadratum</taxon>
    </lineage>
</organism>
<keyword evidence="1" id="KW-0472">Membrane</keyword>
<reference evidence="3 4" key="1">
    <citation type="journal article" date="2013" name="PLoS ONE">
        <title>Assembly-driven community genomics of a hypersaline microbial ecosystem.</title>
        <authorList>
            <person name="Podell S."/>
            <person name="Ugalde J.A."/>
            <person name="Narasingarao P."/>
            <person name="Banfield J.F."/>
            <person name="Heidelberg K.B."/>
            <person name="Allen E.E."/>
        </authorList>
    </citation>
    <scope>NUCLEOTIDE SEQUENCE [LARGE SCALE GENOMIC DNA]</scope>
    <source>
        <strain evidence="4">J07HQW2</strain>
    </source>
</reference>
<protein>
    <recommendedName>
        <fullName evidence="2">Archaeal Type IV pilin N-terminal domain-containing protein</fullName>
    </recommendedName>
</protein>
<dbReference type="InterPro" id="IPR012859">
    <property type="entry name" value="Pilin_N_archaeal"/>
</dbReference>
<evidence type="ECO:0000313" key="4">
    <source>
        <dbReference type="Proteomes" id="UP000030710"/>
    </source>
</evidence>
<evidence type="ECO:0000313" key="3">
    <source>
        <dbReference type="EMBL" id="ERG93682.1"/>
    </source>
</evidence>
<accession>U1PJ35</accession>
<feature type="domain" description="Archaeal Type IV pilin N-terminal" evidence="2">
    <location>
        <begin position="9"/>
        <end position="70"/>
    </location>
</feature>
<dbReference type="RefSeq" id="WP_021053176.1">
    <property type="nucleotide sequence ID" value="NZ_KE356561.1"/>
</dbReference>
<dbReference type="NCBIfam" id="TIGR02537">
    <property type="entry name" value="arch_flag_Nterm"/>
    <property type="match status" value="1"/>
</dbReference>
<dbReference type="STRING" id="1238425.J07HQW2_00115"/>
<evidence type="ECO:0000256" key="1">
    <source>
        <dbReference type="SAM" id="Phobius"/>
    </source>
</evidence>